<reference evidence="2 3" key="1">
    <citation type="journal article" date="2021" name="Environ. Microbiol.">
        <title>Gene family expansions and transcriptome signatures uncover fungal adaptations to wood decay.</title>
        <authorList>
            <person name="Hage H."/>
            <person name="Miyauchi S."/>
            <person name="Viragh M."/>
            <person name="Drula E."/>
            <person name="Min B."/>
            <person name="Chaduli D."/>
            <person name="Navarro D."/>
            <person name="Favel A."/>
            <person name="Norest M."/>
            <person name="Lesage-Meessen L."/>
            <person name="Balint B."/>
            <person name="Merenyi Z."/>
            <person name="de Eugenio L."/>
            <person name="Morin E."/>
            <person name="Martinez A.T."/>
            <person name="Baldrian P."/>
            <person name="Stursova M."/>
            <person name="Martinez M.J."/>
            <person name="Novotny C."/>
            <person name="Magnuson J.K."/>
            <person name="Spatafora J.W."/>
            <person name="Maurice S."/>
            <person name="Pangilinan J."/>
            <person name="Andreopoulos W."/>
            <person name="LaButti K."/>
            <person name="Hundley H."/>
            <person name="Na H."/>
            <person name="Kuo A."/>
            <person name="Barry K."/>
            <person name="Lipzen A."/>
            <person name="Henrissat B."/>
            <person name="Riley R."/>
            <person name="Ahrendt S."/>
            <person name="Nagy L.G."/>
            <person name="Grigoriev I.V."/>
            <person name="Martin F."/>
            <person name="Rosso M.N."/>
        </authorList>
    </citation>
    <scope>NUCLEOTIDE SEQUENCE [LARGE SCALE GENOMIC DNA]</scope>
    <source>
        <strain evidence="2 3">CIRM-BRFM 1785</strain>
    </source>
</reference>
<keyword evidence="3" id="KW-1185">Reference proteome</keyword>
<comment type="caution">
    <text evidence="2">The sequence shown here is derived from an EMBL/GenBank/DDBJ whole genome shotgun (WGS) entry which is preliminary data.</text>
</comment>
<feature type="compositionally biased region" description="Polar residues" evidence="1">
    <location>
        <begin position="1300"/>
        <end position="1313"/>
    </location>
</feature>
<feature type="region of interest" description="Disordered" evidence="1">
    <location>
        <begin position="291"/>
        <end position="313"/>
    </location>
</feature>
<feature type="region of interest" description="Disordered" evidence="1">
    <location>
        <begin position="1289"/>
        <end position="1356"/>
    </location>
</feature>
<feature type="compositionally biased region" description="Basic and acidic residues" evidence="1">
    <location>
        <begin position="1346"/>
        <end position="1356"/>
    </location>
</feature>
<name>A0ABQ8KZC7_9APHY</name>
<dbReference type="EMBL" id="JADCUA010000001">
    <property type="protein sequence ID" value="KAH9844313.1"/>
    <property type="molecule type" value="Genomic_DNA"/>
</dbReference>
<feature type="region of interest" description="Disordered" evidence="1">
    <location>
        <begin position="1159"/>
        <end position="1216"/>
    </location>
</feature>
<protein>
    <submittedName>
        <fullName evidence="2">Uncharacterized protein</fullName>
    </submittedName>
</protein>
<dbReference type="RefSeq" id="XP_047785123.1">
    <property type="nucleotide sequence ID" value="XM_047919951.1"/>
</dbReference>
<sequence length="1356" mass="149274">MSHLLHNPYNKPSPFDLPRAVHPLTPPDTDSEFLGAPFRSAPIHGTDALDADPIAPQASANETSTPFFRRQPSVSYINSGPRDFRERGPQRSMIKWLVVVIPPTSFSTEHGHLGHTLSSGSPNRLSQGILMPLFPTMGGQLGAIAREFSFPSTAGLCLYLHTNHNGISLYPRITDESWQLLWSHLFDVRGHGMQQPQLPISGQIEFDIDFSKARWYDSWVASPKKDYADVPQSVAGHSRLPSLSHWRGDSRTTFLDEQVDDQVDSVSVVQQQQLKAPRMVPRKLSLLDRFDPSSAVPTTKPPRHDSPQSPLSDAQYRVLSPIAQEEEPKTARKNVTNYVAEWRASAKISPSPLAATGQTSLDAANMPNILVDLPIAESEVAESELNLDDYAWSVSSLGPADYDIDDGDDSESWRLPSPDLARRQLSDAPPTPTTATSWGAPLSYPPSPVYGYSDYAPSVDLAGRAEFSRPVTPMTATSWGPPSYPQSPVHALSDYAPSVDLAGRAMYSRPVTPMTATSWGAPSYPTSPVSLRSGYAASVDLGGRAMSSRPATPSTATSWGPASWPASPIHEFRVTTPDLGARMFSAPTSPLPFRQRSSSVEESAAPSPITSYRLRGEKWEFVWPYVGGELVTMEPPEPQEKAHPSSLLVFPYYNVPERGPSPAPLQKKAPPPSRMVFPYYEPKDTMWNHVWPYQTQAKPHDAIEAKYPYFNLYPAVYPVFDLYPAAVSIVPTKADKEKSVVLEGSYAAFNLYPAVYPHFDVYPAKAQRNAEPQASGVIAMKPAIQVKLAAHYPCFDLCTCFTEMKNARRLMMSTDPAVYPASLEKIYPDVKMAFNSKDIFTKLNAVYPAFDIYPAVYPYSLRNVYPVHGVQEGKARTLSVDLPSVYPSLVVYPAVYPWNLVSVYPPSILPAADRPIPVQNETAISVKLNACYPHFDLCRSLSGAHDGILTSSPDPAVYPYSLENIYSSAGPVVTSASKVEVSLHAAYPYFSLYPAVYPFFNIYPEAAGESSHTQHQVRVMLCETRYPALEIYPAVYPFFHIYPEVVREASLNLKREVRVTVADTRYPTLDIYPAVYPHFKLYPAVSGATTTIVEHRSFSSGTTTRYPVFDIYPAVYPHFSIYPPLSSPVRRAAITSKQRKPRYTHAQLHEQVFAQISSGEAADRASPLPQQLSQPVVRPRSRTGSLTNRPIPPPKPTDPSMLKPPPPPHRSSSLLHPAVNPRLSVAGAGPSMRPASLVGLPSHPAALRRTSSLANGPRPHSSASPTLATVAEPGLERSSQAVHRRIVPKNSLEAMRDSGRPTSRLNVDSTTEDNPARITMTALSQFPTPPRPPLPTSTPPKARPVSKLDRSKFPFI</sequence>
<accession>A0ABQ8KZC7</accession>
<feature type="compositionally biased region" description="Pro residues" evidence="1">
    <location>
        <begin position="1190"/>
        <end position="1209"/>
    </location>
</feature>
<gene>
    <name evidence="2" type="ORF">C8Q71DRAFT_697168</name>
</gene>
<organism evidence="2 3">
    <name type="scientific">Rhodofomes roseus</name>
    <dbReference type="NCBI Taxonomy" id="34475"/>
    <lineage>
        <taxon>Eukaryota</taxon>
        <taxon>Fungi</taxon>
        <taxon>Dikarya</taxon>
        <taxon>Basidiomycota</taxon>
        <taxon>Agaricomycotina</taxon>
        <taxon>Agaricomycetes</taxon>
        <taxon>Polyporales</taxon>
        <taxon>Rhodofomes</taxon>
    </lineage>
</organism>
<feature type="compositionally biased region" description="Pro residues" evidence="1">
    <location>
        <begin position="1327"/>
        <end position="1342"/>
    </location>
</feature>
<evidence type="ECO:0000313" key="3">
    <source>
        <dbReference type="Proteomes" id="UP000814176"/>
    </source>
</evidence>
<dbReference type="Proteomes" id="UP000814176">
    <property type="component" value="Unassembled WGS sequence"/>
</dbReference>
<feature type="region of interest" description="Disordered" evidence="1">
    <location>
        <begin position="402"/>
        <end position="440"/>
    </location>
</feature>
<evidence type="ECO:0000256" key="1">
    <source>
        <dbReference type="SAM" id="MobiDB-lite"/>
    </source>
</evidence>
<dbReference type="GeneID" id="72000683"/>
<feature type="region of interest" description="Disordered" evidence="1">
    <location>
        <begin position="1"/>
        <end position="26"/>
    </location>
</feature>
<proteinExistence type="predicted"/>
<evidence type="ECO:0000313" key="2">
    <source>
        <dbReference type="EMBL" id="KAH9844313.1"/>
    </source>
</evidence>